<dbReference type="GO" id="GO:0006352">
    <property type="term" value="P:DNA-templated transcription initiation"/>
    <property type="evidence" value="ECO:0007669"/>
    <property type="project" value="InterPro"/>
</dbReference>
<evidence type="ECO:0000256" key="3">
    <source>
        <dbReference type="ARBA" id="ARBA00023082"/>
    </source>
</evidence>
<dbReference type="AlphaFoldDB" id="B8J913"/>
<dbReference type="PANTHER" id="PTHR43133">
    <property type="entry name" value="RNA POLYMERASE ECF-TYPE SIGMA FACTO"/>
    <property type="match status" value="1"/>
</dbReference>
<dbReference type="SUPFAM" id="SSF88946">
    <property type="entry name" value="Sigma2 domain of RNA polymerase sigma factors"/>
    <property type="match status" value="1"/>
</dbReference>
<dbReference type="InterPro" id="IPR014284">
    <property type="entry name" value="RNA_pol_sigma-70_dom"/>
</dbReference>
<dbReference type="Pfam" id="PF04542">
    <property type="entry name" value="Sigma70_r2"/>
    <property type="match status" value="1"/>
</dbReference>
<reference evidence="8" key="1">
    <citation type="submission" date="2009-01" db="EMBL/GenBank/DDBJ databases">
        <title>Complete sequence of Anaeromyxobacter dehalogenans 2CP-1.</title>
        <authorList>
            <consortium name="US DOE Joint Genome Institute"/>
            <person name="Lucas S."/>
            <person name="Copeland A."/>
            <person name="Lapidus A."/>
            <person name="Glavina del Rio T."/>
            <person name="Dalin E."/>
            <person name="Tice H."/>
            <person name="Bruce D."/>
            <person name="Goodwin L."/>
            <person name="Pitluck S."/>
            <person name="Saunders E."/>
            <person name="Brettin T."/>
            <person name="Detter J.C."/>
            <person name="Han C."/>
            <person name="Larimer F."/>
            <person name="Land M."/>
            <person name="Hauser L."/>
            <person name="Kyrpides N."/>
            <person name="Ovchinnikova G."/>
            <person name="Beliaev A.S."/>
            <person name="Richardson P."/>
        </authorList>
    </citation>
    <scope>NUCLEOTIDE SEQUENCE</scope>
    <source>
        <strain evidence="8">2CP-1</strain>
    </source>
</reference>
<name>B8J913_ANAD2</name>
<dbReference type="EMBL" id="CP001359">
    <property type="protein sequence ID" value="ACL63611.1"/>
    <property type="molecule type" value="Genomic_DNA"/>
</dbReference>
<feature type="domain" description="RNA polymerase sigma factor 70 region 4 type 2" evidence="7">
    <location>
        <begin position="126"/>
        <end position="176"/>
    </location>
</feature>
<dbReference type="Pfam" id="PF08281">
    <property type="entry name" value="Sigma70_r4_2"/>
    <property type="match status" value="1"/>
</dbReference>
<dbReference type="InterPro" id="IPR039425">
    <property type="entry name" value="RNA_pol_sigma-70-like"/>
</dbReference>
<keyword evidence="3" id="KW-0731">Sigma factor</keyword>
<sequence>MPDESDERLMLRFRDGDARAFEALVRRHRTPIFSFLLRLTRDRGRAEDLCQDTFLRVVKASGAWEPRARFRTWLYAMARNLAVDESRRMAFRRASSLEADPAASALAADDPAPDRAADAALVRPLLEAALASLPEEQREVFLLREHAGLRFPEIAEVTGAPEPTVKSRMRYALEALRERLAAMGVEPEVAAGGPASTRSAAP</sequence>
<dbReference type="NCBIfam" id="NF009166">
    <property type="entry name" value="PRK12513.1"/>
    <property type="match status" value="1"/>
</dbReference>
<evidence type="ECO:0000259" key="6">
    <source>
        <dbReference type="Pfam" id="PF04542"/>
    </source>
</evidence>
<gene>
    <name evidence="8" type="ordered locus">A2cp1_0252</name>
</gene>
<evidence type="ECO:0000256" key="4">
    <source>
        <dbReference type="ARBA" id="ARBA00023125"/>
    </source>
</evidence>
<dbReference type="KEGG" id="acp:A2cp1_0252"/>
<evidence type="ECO:0000313" key="8">
    <source>
        <dbReference type="EMBL" id="ACL63611.1"/>
    </source>
</evidence>
<dbReference type="Gene3D" id="1.10.10.10">
    <property type="entry name" value="Winged helix-like DNA-binding domain superfamily/Winged helix DNA-binding domain"/>
    <property type="match status" value="1"/>
</dbReference>
<protein>
    <submittedName>
        <fullName evidence="8">RNA polymerase, sigma-24 subunit, ECF subfamily</fullName>
    </submittedName>
</protein>
<dbReference type="NCBIfam" id="TIGR02937">
    <property type="entry name" value="sigma70-ECF"/>
    <property type="match status" value="1"/>
</dbReference>
<dbReference type="InterPro" id="IPR007627">
    <property type="entry name" value="RNA_pol_sigma70_r2"/>
</dbReference>
<keyword evidence="9" id="KW-1185">Reference proteome</keyword>
<dbReference type="InterPro" id="IPR013324">
    <property type="entry name" value="RNA_pol_sigma_r3/r4-like"/>
</dbReference>
<keyword evidence="4" id="KW-0238">DNA-binding</keyword>
<dbReference type="Proteomes" id="UP000007089">
    <property type="component" value="Chromosome"/>
</dbReference>
<dbReference type="HOGENOM" id="CLU_047691_9_2_7"/>
<evidence type="ECO:0000256" key="2">
    <source>
        <dbReference type="ARBA" id="ARBA00023015"/>
    </source>
</evidence>
<dbReference type="GO" id="GO:0003677">
    <property type="term" value="F:DNA binding"/>
    <property type="evidence" value="ECO:0007669"/>
    <property type="project" value="UniProtKB-KW"/>
</dbReference>
<dbReference type="SUPFAM" id="SSF88659">
    <property type="entry name" value="Sigma3 and sigma4 domains of RNA polymerase sigma factors"/>
    <property type="match status" value="1"/>
</dbReference>
<dbReference type="RefSeq" id="WP_012631673.1">
    <property type="nucleotide sequence ID" value="NC_011891.1"/>
</dbReference>
<evidence type="ECO:0000313" key="9">
    <source>
        <dbReference type="Proteomes" id="UP000007089"/>
    </source>
</evidence>
<dbReference type="Gene3D" id="1.10.1740.10">
    <property type="match status" value="1"/>
</dbReference>
<accession>B8J913</accession>
<keyword evidence="5" id="KW-0804">Transcription</keyword>
<proteinExistence type="inferred from homology"/>
<keyword evidence="2" id="KW-0805">Transcription regulation</keyword>
<feature type="domain" description="RNA polymerase sigma-70 region 2" evidence="6">
    <location>
        <begin position="24"/>
        <end position="88"/>
    </location>
</feature>
<dbReference type="InterPro" id="IPR013249">
    <property type="entry name" value="RNA_pol_sigma70_r4_t2"/>
</dbReference>
<dbReference type="PANTHER" id="PTHR43133:SF8">
    <property type="entry name" value="RNA POLYMERASE SIGMA FACTOR HI_1459-RELATED"/>
    <property type="match status" value="1"/>
</dbReference>
<comment type="similarity">
    <text evidence="1">Belongs to the sigma-70 factor family. ECF subfamily.</text>
</comment>
<evidence type="ECO:0000256" key="5">
    <source>
        <dbReference type="ARBA" id="ARBA00023163"/>
    </source>
</evidence>
<organism evidence="8 9">
    <name type="scientific">Anaeromyxobacter dehalogenans (strain ATCC BAA-258 / DSM 21875 / 2CP-1)</name>
    <dbReference type="NCBI Taxonomy" id="455488"/>
    <lineage>
        <taxon>Bacteria</taxon>
        <taxon>Pseudomonadati</taxon>
        <taxon>Myxococcota</taxon>
        <taxon>Myxococcia</taxon>
        <taxon>Myxococcales</taxon>
        <taxon>Cystobacterineae</taxon>
        <taxon>Anaeromyxobacteraceae</taxon>
        <taxon>Anaeromyxobacter</taxon>
    </lineage>
</organism>
<evidence type="ECO:0000259" key="7">
    <source>
        <dbReference type="Pfam" id="PF08281"/>
    </source>
</evidence>
<dbReference type="InterPro" id="IPR013325">
    <property type="entry name" value="RNA_pol_sigma_r2"/>
</dbReference>
<evidence type="ECO:0000256" key="1">
    <source>
        <dbReference type="ARBA" id="ARBA00010641"/>
    </source>
</evidence>
<dbReference type="CDD" id="cd06171">
    <property type="entry name" value="Sigma70_r4"/>
    <property type="match status" value="1"/>
</dbReference>
<dbReference type="GO" id="GO:0016987">
    <property type="term" value="F:sigma factor activity"/>
    <property type="evidence" value="ECO:0007669"/>
    <property type="project" value="UniProtKB-KW"/>
</dbReference>
<dbReference type="InterPro" id="IPR036388">
    <property type="entry name" value="WH-like_DNA-bd_sf"/>
</dbReference>